<name>A0A345HYV6_9ACTN</name>
<dbReference type="SUPFAM" id="SSF50998">
    <property type="entry name" value="Quinoprotein alcohol dehydrogenase-like"/>
    <property type="match status" value="1"/>
</dbReference>
<proteinExistence type="predicted"/>
<protein>
    <recommendedName>
        <fullName evidence="2">Pyrrolo-quinoline quinone repeat domain-containing protein</fullName>
    </recommendedName>
</protein>
<dbReference type="EMBL" id="CP031194">
    <property type="protein sequence ID" value="AXG81880.1"/>
    <property type="molecule type" value="Genomic_DNA"/>
</dbReference>
<dbReference type="Pfam" id="PF13360">
    <property type="entry name" value="PQQ_2"/>
    <property type="match status" value="1"/>
</dbReference>
<dbReference type="OrthoDB" id="4824484at2"/>
<dbReference type="KEGG" id="spad:DVK44_33785"/>
<evidence type="ECO:0000313" key="4">
    <source>
        <dbReference type="Proteomes" id="UP000253868"/>
    </source>
</evidence>
<dbReference type="InterPro" id="IPR011047">
    <property type="entry name" value="Quinoprotein_ADH-like_sf"/>
</dbReference>
<feature type="domain" description="Pyrrolo-quinoline quinone repeat" evidence="2">
    <location>
        <begin position="17"/>
        <end position="122"/>
    </location>
</feature>
<dbReference type="Gene3D" id="2.130.10.10">
    <property type="entry name" value="YVTN repeat-like/Quinoprotein amine dehydrogenase"/>
    <property type="match status" value="1"/>
</dbReference>
<gene>
    <name evidence="3" type="ORF">DVK44_33785</name>
</gene>
<keyword evidence="4" id="KW-1185">Reference proteome</keyword>
<evidence type="ECO:0000313" key="3">
    <source>
        <dbReference type="EMBL" id="AXG81880.1"/>
    </source>
</evidence>
<dbReference type="RefSeq" id="WP_114664420.1">
    <property type="nucleotide sequence ID" value="NZ_CP031194.1"/>
</dbReference>
<evidence type="ECO:0000259" key="2">
    <source>
        <dbReference type="Pfam" id="PF13360"/>
    </source>
</evidence>
<organism evidence="3 4">
    <name type="scientific">Streptomyces paludis</name>
    <dbReference type="NCBI Taxonomy" id="2282738"/>
    <lineage>
        <taxon>Bacteria</taxon>
        <taxon>Bacillati</taxon>
        <taxon>Actinomycetota</taxon>
        <taxon>Actinomycetes</taxon>
        <taxon>Kitasatosporales</taxon>
        <taxon>Streptomycetaceae</taxon>
        <taxon>Streptomyces</taxon>
    </lineage>
</organism>
<dbReference type="InterPro" id="IPR002372">
    <property type="entry name" value="PQQ_rpt_dom"/>
</dbReference>
<reference evidence="4" key="1">
    <citation type="submission" date="2018-07" db="EMBL/GenBank/DDBJ databases">
        <authorList>
            <person name="Zhao J."/>
        </authorList>
    </citation>
    <scope>NUCLEOTIDE SEQUENCE [LARGE SCALE GENOMIC DNA]</scope>
    <source>
        <strain evidence="4">GSSD-12</strain>
    </source>
</reference>
<dbReference type="InterPro" id="IPR015943">
    <property type="entry name" value="WD40/YVTN_repeat-like_dom_sf"/>
</dbReference>
<evidence type="ECO:0000256" key="1">
    <source>
        <dbReference type="SAM" id="MobiDB-lite"/>
    </source>
</evidence>
<dbReference type="AlphaFoldDB" id="A0A345HYV6"/>
<accession>A0A345HYV6</accession>
<feature type="region of interest" description="Disordered" evidence="1">
    <location>
        <begin position="84"/>
        <end position="111"/>
    </location>
</feature>
<sequence>MRLDLRAKSWRYTKLPGPDVAAAFSRDTAYIMSYEGQAAAVDTATGTRLWSVDTGFSIAGYPAVHNGRLYVVDTKGRLITLDTRDGTLLPRGPQHPGMGSKAPTPPPQFADGKVYVTTSTQLYSASLDGTEATGT</sequence>
<dbReference type="Proteomes" id="UP000253868">
    <property type="component" value="Chromosome"/>
</dbReference>